<proteinExistence type="predicted"/>
<reference evidence="1" key="1">
    <citation type="submission" date="2024-03" db="EMBL/GenBank/DDBJ databases">
        <title>Diverse circular DNA viruses in blood, oral, and fecal samples of captive lemurs.</title>
        <authorList>
            <person name="Paietta E.N."/>
            <person name="Kraberger S."/>
            <person name="Lund M.C."/>
            <person name="Custer J.M."/>
            <person name="Vargas K.M."/>
            <person name="Ehmke E.E."/>
            <person name="Yoder A.D."/>
            <person name="Varsani A."/>
        </authorList>
    </citation>
    <scope>NUCLEOTIDE SEQUENCE</scope>
    <source>
        <strain evidence="1">Duke_24SF_44</strain>
    </source>
</reference>
<name>A0AAU8B1I6_9CAUD</name>
<accession>A0AAU8B1I6</accession>
<protein>
    <submittedName>
        <fullName evidence="1">Uncharacterized protein</fullName>
    </submittedName>
</protein>
<organism evidence="1">
    <name type="scientific">Dulem virus 38</name>
    <dbReference type="NCBI Taxonomy" id="3145756"/>
    <lineage>
        <taxon>Viruses</taxon>
        <taxon>Duplodnaviria</taxon>
        <taxon>Heunggongvirae</taxon>
        <taxon>Uroviricota</taxon>
        <taxon>Caudoviricetes</taxon>
    </lineage>
</organism>
<evidence type="ECO:0000313" key="1">
    <source>
        <dbReference type="EMBL" id="XCD05726.1"/>
    </source>
</evidence>
<dbReference type="EMBL" id="PP511596">
    <property type="protein sequence ID" value="XCD05726.1"/>
    <property type="molecule type" value="Genomic_DNA"/>
</dbReference>
<sequence>MTSRGIVSADEIRRRIAACGGDIKDTDLKVGGRVKPVPLHFVPTRRIGHGVTRKELVSEYVRYLTEIHERRQDLLNVPAEQRNAHILAEAEKAAARHFTEKS</sequence>